<dbReference type="Proteomes" id="UP000094527">
    <property type="component" value="Unassembled WGS sequence"/>
</dbReference>
<feature type="signal peptide" evidence="1">
    <location>
        <begin position="1"/>
        <end position="22"/>
    </location>
</feature>
<dbReference type="InterPro" id="IPR014044">
    <property type="entry name" value="CAP_dom"/>
</dbReference>
<dbReference type="Gene3D" id="3.40.33.10">
    <property type="entry name" value="CAP"/>
    <property type="match status" value="1"/>
</dbReference>
<dbReference type="EMBL" id="LJIJ01000346">
    <property type="protein sequence ID" value="ODM98528.1"/>
    <property type="molecule type" value="Genomic_DNA"/>
</dbReference>
<keyword evidence="4" id="KW-1185">Reference proteome</keyword>
<dbReference type="InterPro" id="IPR035940">
    <property type="entry name" value="CAP_sf"/>
</dbReference>
<dbReference type="PANTHER" id="PTHR10334">
    <property type="entry name" value="CYSTEINE-RICH SECRETORY PROTEIN-RELATED"/>
    <property type="match status" value="1"/>
</dbReference>
<protein>
    <submittedName>
        <fullName evidence="3">Golgi-associated plant pathogenesis-related protein 1</fullName>
    </submittedName>
</protein>
<feature type="chain" id="PRO_5008904813" evidence="1">
    <location>
        <begin position="23"/>
        <end position="167"/>
    </location>
</feature>
<evidence type="ECO:0000313" key="4">
    <source>
        <dbReference type="Proteomes" id="UP000094527"/>
    </source>
</evidence>
<dbReference type="InterPro" id="IPR001283">
    <property type="entry name" value="CRISP-related"/>
</dbReference>
<comment type="caution">
    <text evidence="3">The sequence shown here is derived from an EMBL/GenBank/DDBJ whole genome shotgun (WGS) entry which is preliminary data.</text>
</comment>
<name>A0A1D2MZW1_ORCCI</name>
<proteinExistence type="predicted"/>
<dbReference type="SMART" id="SM00198">
    <property type="entry name" value="SCP"/>
    <property type="match status" value="1"/>
</dbReference>
<feature type="domain" description="SCP" evidence="2">
    <location>
        <begin position="23"/>
        <end position="155"/>
    </location>
</feature>
<dbReference type="OrthoDB" id="337038at2759"/>
<reference evidence="3 4" key="1">
    <citation type="journal article" date="2016" name="Genome Biol. Evol.">
        <title>Gene Family Evolution Reflects Adaptation to Soil Environmental Stressors in the Genome of the Collembolan Orchesella cincta.</title>
        <authorList>
            <person name="Faddeeva-Vakhrusheva A."/>
            <person name="Derks M.F."/>
            <person name="Anvar S.Y."/>
            <person name="Agamennone V."/>
            <person name="Suring W."/>
            <person name="Smit S."/>
            <person name="van Straalen N.M."/>
            <person name="Roelofs D."/>
        </authorList>
    </citation>
    <scope>NUCLEOTIDE SEQUENCE [LARGE SCALE GENOMIC DNA]</scope>
    <source>
        <tissue evidence="3">Mixed pool</tissue>
    </source>
</reference>
<dbReference type="AlphaFoldDB" id="A0A1D2MZW1"/>
<dbReference type="Pfam" id="PF00188">
    <property type="entry name" value="CAP"/>
    <property type="match status" value="1"/>
</dbReference>
<accession>A0A1D2MZW1</accession>
<dbReference type="GO" id="GO:0005576">
    <property type="term" value="C:extracellular region"/>
    <property type="evidence" value="ECO:0007669"/>
    <property type="project" value="InterPro"/>
</dbReference>
<dbReference type="SUPFAM" id="SSF55797">
    <property type="entry name" value="PR-1-like"/>
    <property type="match status" value="1"/>
</dbReference>
<dbReference type="STRING" id="48709.A0A1D2MZW1"/>
<dbReference type="OMA" id="EEIDYSC"/>
<dbReference type="PROSITE" id="PS01009">
    <property type="entry name" value="CRISP_1"/>
    <property type="match status" value="1"/>
</dbReference>
<dbReference type="InterPro" id="IPR018244">
    <property type="entry name" value="Allrgn_V5/Tpx1_CS"/>
</dbReference>
<organism evidence="3 4">
    <name type="scientific">Orchesella cincta</name>
    <name type="common">Springtail</name>
    <name type="synonym">Podura cincta</name>
    <dbReference type="NCBI Taxonomy" id="48709"/>
    <lineage>
        <taxon>Eukaryota</taxon>
        <taxon>Metazoa</taxon>
        <taxon>Ecdysozoa</taxon>
        <taxon>Arthropoda</taxon>
        <taxon>Hexapoda</taxon>
        <taxon>Collembola</taxon>
        <taxon>Entomobryomorpha</taxon>
        <taxon>Entomobryoidea</taxon>
        <taxon>Orchesellidae</taxon>
        <taxon>Orchesellinae</taxon>
        <taxon>Orchesella</taxon>
    </lineage>
</organism>
<evidence type="ECO:0000313" key="3">
    <source>
        <dbReference type="EMBL" id="ODM98528.1"/>
    </source>
</evidence>
<keyword evidence="1" id="KW-0732">Signal</keyword>
<gene>
    <name evidence="3" type="ORF">Ocin01_08156</name>
</gene>
<evidence type="ECO:0000259" key="2">
    <source>
        <dbReference type="SMART" id="SM00198"/>
    </source>
</evidence>
<evidence type="ECO:0000256" key="1">
    <source>
        <dbReference type="SAM" id="SignalP"/>
    </source>
</evidence>
<sequence>MGGKTLLLFIMFIAIFINPTVAAKEYQTVGQDVHNNFRSDHETPPLELNEKLNEVAEKCADYYANEREEIDYSCPTRRLKWENLYSVQGRSDSDEEIAKLAVETWYEELKEYSFSNPKNSGFNKTRRFTQLMWKGSKEMGFGVAFRNERIEYIVAVARFTLHWKHSG</sequence>